<evidence type="ECO:0000259" key="1">
    <source>
        <dbReference type="Pfam" id="PF04784"/>
    </source>
</evidence>
<dbReference type="PaxDb" id="123214-PERMA_0011"/>
<dbReference type="AlphaFoldDB" id="C0QSZ4"/>
<dbReference type="PANTHER" id="PTHR46361:SF3">
    <property type="entry name" value="ELECTRON CARRIER_ PROTEIN DISULFIDE OXIDOREDUCTASE"/>
    <property type="match status" value="1"/>
</dbReference>
<proteinExistence type="predicted"/>
<sequence length="690" mass="82473">MPLRDYIEKAKEVLDKNWMGEYTVPSVHLYPHQWNWDSGFIAIGYSRYNMERAVREILHLFEAQWKNGMLPQIVFNKNALGRYFPEPDFWRTDLSPYAPDNILTSGITMPPIHGYAVLKMYENAREKDRLIPFLKFIYPKLIKLHEYLYLERNPDDNGLIYIRHPWESGMDNSPMWDPVLERIDIDKVDIPEFERKDNKIIDPEQRPKDIDYKRYIYLVDIFRKNRYDEKRIFEECPFIVIDPLFNSILCASNEALVQIADIIKEDYKKPEEWFLMTARAVRDNLFSSEKKIFFAYDYVQKELIEVETAAGFMPLFGGIASTQQALKIYEHLDSLSFCRLGEKNCFAIPNYDKRKKDFSPHNYWRGPVWININWMLYQGLLRYKFKQKAEHLEITIMELPMRFGFYEYFDSFTGKGYGTKDFSWTAALFIDLAYDMYEKNEKRWETRSFGRDVILNVNGEHIPVEDIEEIKKDFFCLTGKIIDKYTRNGTVNYDAIRLSPEYKLLQNTVSKFANKDILRFSSKEEEMAFWINLYNMMVIDAIIRLNIQGSVKEIEGFFTNIKYRINGKDYSLDDIREILKKFKDKRVPFALVKGTNSSPPLRLFTKRNIRSKLDSAARDFIRSPEVIILPEEKKVLISELFRWNEDYFKDKEEIIKFIKRYVKDDIKKEFLEKEDDIEIRYLLYDWTLNG</sequence>
<accession>C0QSZ4</accession>
<dbReference type="RefSeq" id="WP_012676844.1">
    <property type="nucleotide sequence ID" value="NC_012440.1"/>
</dbReference>
<dbReference type="PANTHER" id="PTHR46361">
    <property type="entry name" value="ELECTRON CARRIER/ PROTEIN DISULFIDE OXIDOREDUCTASE"/>
    <property type="match status" value="1"/>
</dbReference>
<feature type="domain" description="DUF547" evidence="1">
    <location>
        <begin position="521"/>
        <end position="621"/>
    </location>
</feature>
<name>C0QSZ4_PERMH</name>
<dbReference type="InterPro" id="IPR054491">
    <property type="entry name" value="MGH1-like_GH"/>
</dbReference>
<dbReference type="KEGG" id="pmx:PERMA_0011"/>
<gene>
    <name evidence="3" type="ordered locus">PERMA_0011</name>
</gene>
<dbReference type="EMBL" id="CP001230">
    <property type="protein sequence ID" value="ACO04607.1"/>
    <property type="molecule type" value="Genomic_DNA"/>
</dbReference>
<dbReference type="InterPro" id="IPR012341">
    <property type="entry name" value="6hp_glycosidase-like_sf"/>
</dbReference>
<dbReference type="InterPro" id="IPR008928">
    <property type="entry name" value="6-hairpin_glycosidase_sf"/>
</dbReference>
<dbReference type="Gene3D" id="1.50.10.10">
    <property type="match status" value="1"/>
</dbReference>
<dbReference type="InterPro" id="IPR006869">
    <property type="entry name" value="DUF547"/>
</dbReference>
<evidence type="ECO:0000313" key="3">
    <source>
        <dbReference type="EMBL" id="ACO04607.1"/>
    </source>
</evidence>
<organism evidence="3 4">
    <name type="scientific">Persephonella marina (strain DSM 14350 / EX-H1)</name>
    <dbReference type="NCBI Taxonomy" id="123214"/>
    <lineage>
        <taxon>Bacteria</taxon>
        <taxon>Pseudomonadati</taxon>
        <taxon>Aquificota</taxon>
        <taxon>Aquificia</taxon>
        <taxon>Aquificales</taxon>
        <taxon>Hydrogenothermaceae</taxon>
        <taxon>Persephonella</taxon>
    </lineage>
</organism>
<dbReference type="SUPFAM" id="SSF48208">
    <property type="entry name" value="Six-hairpin glycosidases"/>
    <property type="match status" value="1"/>
</dbReference>
<evidence type="ECO:0000259" key="2">
    <source>
        <dbReference type="Pfam" id="PF22422"/>
    </source>
</evidence>
<reference evidence="3 4" key="1">
    <citation type="journal article" date="2009" name="J. Bacteriol.">
        <title>Complete and draft genome sequences of six members of the Aquificales.</title>
        <authorList>
            <person name="Reysenbach A.L."/>
            <person name="Hamamura N."/>
            <person name="Podar M."/>
            <person name="Griffiths E."/>
            <person name="Ferreira S."/>
            <person name="Hochstein R."/>
            <person name="Heidelberg J."/>
            <person name="Johnson J."/>
            <person name="Mead D."/>
            <person name="Pohorille A."/>
            <person name="Sarmiento M."/>
            <person name="Schweighofer K."/>
            <person name="Seshadri R."/>
            <person name="Voytek M.A."/>
        </authorList>
    </citation>
    <scope>NUCLEOTIDE SEQUENCE [LARGE SCALE GENOMIC DNA]</scope>
    <source>
        <strain evidence="4">DSM 14350 / EX-H1</strain>
    </source>
</reference>
<evidence type="ECO:0000313" key="4">
    <source>
        <dbReference type="Proteomes" id="UP000001366"/>
    </source>
</evidence>
<dbReference type="GO" id="GO:0005975">
    <property type="term" value="P:carbohydrate metabolic process"/>
    <property type="evidence" value="ECO:0007669"/>
    <property type="project" value="InterPro"/>
</dbReference>
<protein>
    <submittedName>
        <fullName evidence="3">Uncharacterized protein</fullName>
    </submittedName>
</protein>
<dbReference type="HOGENOM" id="CLU_398933_0_0_0"/>
<dbReference type="OrthoDB" id="9781878at2"/>
<dbReference type="CAZy" id="GH63">
    <property type="family name" value="Glycoside Hydrolase Family 63"/>
</dbReference>
<dbReference type="STRING" id="123214.PERMA_0011"/>
<keyword evidence="4" id="KW-1185">Reference proteome</keyword>
<dbReference type="Proteomes" id="UP000001366">
    <property type="component" value="Chromosome"/>
</dbReference>
<dbReference type="Pfam" id="PF04784">
    <property type="entry name" value="DUF547"/>
    <property type="match status" value="1"/>
</dbReference>
<dbReference type="Pfam" id="PF22422">
    <property type="entry name" value="MGH1-like_GH"/>
    <property type="match status" value="1"/>
</dbReference>
<dbReference type="eggNOG" id="COG1626">
    <property type="taxonomic scope" value="Bacteria"/>
</dbReference>
<feature type="domain" description="Mannosylglycerate hydrolase MGH1-like glycoside hydrolase" evidence="2">
    <location>
        <begin position="30"/>
        <end position="425"/>
    </location>
</feature>